<dbReference type="PANTHER" id="PTHR47994">
    <property type="entry name" value="F14D16.11-RELATED"/>
    <property type="match status" value="1"/>
</dbReference>
<dbReference type="CDD" id="cd00167">
    <property type="entry name" value="SANT"/>
    <property type="match status" value="2"/>
</dbReference>
<evidence type="ECO:0000313" key="10">
    <source>
        <dbReference type="EMBL" id="WOK94970.1"/>
    </source>
</evidence>
<evidence type="ECO:0000256" key="1">
    <source>
        <dbReference type="ARBA" id="ARBA00004123"/>
    </source>
</evidence>
<name>A0AAQ3JV30_9LILI</name>
<comment type="subcellular location">
    <subcellularLocation>
        <location evidence="1">Nucleus</location>
    </subcellularLocation>
</comment>
<evidence type="ECO:0000256" key="7">
    <source>
        <dbReference type="SAM" id="MobiDB-lite"/>
    </source>
</evidence>
<evidence type="ECO:0000256" key="2">
    <source>
        <dbReference type="ARBA" id="ARBA00022737"/>
    </source>
</evidence>
<dbReference type="InterPro" id="IPR009057">
    <property type="entry name" value="Homeodomain-like_sf"/>
</dbReference>
<accession>A0AAQ3JV30</accession>
<dbReference type="Gene3D" id="1.10.10.60">
    <property type="entry name" value="Homeodomain-like"/>
    <property type="match status" value="2"/>
</dbReference>
<evidence type="ECO:0000256" key="5">
    <source>
        <dbReference type="ARBA" id="ARBA00023163"/>
    </source>
</evidence>
<evidence type="ECO:0000256" key="3">
    <source>
        <dbReference type="ARBA" id="ARBA00023015"/>
    </source>
</evidence>
<dbReference type="InterPro" id="IPR015495">
    <property type="entry name" value="Myb_TF_plants"/>
</dbReference>
<dbReference type="PANTHER" id="PTHR47994:SF5">
    <property type="entry name" value="F14D16.11-RELATED"/>
    <property type="match status" value="1"/>
</dbReference>
<evidence type="ECO:0000259" key="8">
    <source>
        <dbReference type="PROSITE" id="PS50090"/>
    </source>
</evidence>
<keyword evidence="6" id="KW-0539">Nucleus</keyword>
<evidence type="ECO:0000256" key="4">
    <source>
        <dbReference type="ARBA" id="ARBA00023125"/>
    </source>
</evidence>
<dbReference type="GO" id="GO:0005634">
    <property type="term" value="C:nucleus"/>
    <property type="evidence" value="ECO:0007669"/>
    <property type="project" value="UniProtKB-SubCell"/>
</dbReference>
<dbReference type="AlphaFoldDB" id="A0AAQ3JV30"/>
<keyword evidence="11" id="KW-1185">Reference proteome</keyword>
<keyword evidence="5" id="KW-0804">Transcription</keyword>
<dbReference type="Pfam" id="PF00249">
    <property type="entry name" value="Myb_DNA-binding"/>
    <property type="match status" value="2"/>
</dbReference>
<proteinExistence type="predicted"/>
<keyword evidence="3" id="KW-0805">Transcription regulation</keyword>
<protein>
    <submittedName>
        <fullName evidence="10">Uncharacterized protein</fullName>
    </submittedName>
</protein>
<dbReference type="SUPFAM" id="SSF46689">
    <property type="entry name" value="Homeodomain-like"/>
    <property type="match status" value="1"/>
</dbReference>
<feature type="domain" description="HTH myb-type" evidence="9">
    <location>
        <begin position="63"/>
        <end position="117"/>
    </location>
</feature>
<evidence type="ECO:0000256" key="6">
    <source>
        <dbReference type="ARBA" id="ARBA00023242"/>
    </source>
</evidence>
<organism evidence="10 11">
    <name type="scientific">Canna indica</name>
    <name type="common">Indian-shot</name>
    <dbReference type="NCBI Taxonomy" id="4628"/>
    <lineage>
        <taxon>Eukaryota</taxon>
        <taxon>Viridiplantae</taxon>
        <taxon>Streptophyta</taxon>
        <taxon>Embryophyta</taxon>
        <taxon>Tracheophyta</taxon>
        <taxon>Spermatophyta</taxon>
        <taxon>Magnoliopsida</taxon>
        <taxon>Liliopsida</taxon>
        <taxon>Zingiberales</taxon>
        <taxon>Cannaceae</taxon>
        <taxon>Canna</taxon>
    </lineage>
</organism>
<dbReference type="PROSITE" id="PS50090">
    <property type="entry name" value="MYB_LIKE"/>
    <property type="match status" value="2"/>
</dbReference>
<dbReference type="Proteomes" id="UP001327560">
    <property type="component" value="Chromosome 1"/>
</dbReference>
<reference evidence="10 11" key="1">
    <citation type="submission" date="2023-10" db="EMBL/GenBank/DDBJ databases">
        <title>Chromosome-scale genome assembly provides insights into flower coloration mechanisms of Canna indica.</title>
        <authorList>
            <person name="Li C."/>
        </authorList>
    </citation>
    <scope>NUCLEOTIDE SEQUENCE [LARGE SCALE GENOMIC DNA]</scope>
    <source>
        <tissue evidence="10">Flower</tissue>
    </source>
</reference>
<sequence length="326" mass="35972">MGRPPCCDHLGLKKGPWTQEEDEKLKNYIEKNGHHGSWRRLPKLAGLNRCGKSCRLRWINYLRPDIKRGAFSDEEEKFIVELHSHLGNRWSAIATHLPGRTDNEIKNYWNTHMRRKLLQMGIDPVTHRPRADLNLLAGVLPTNSLAAAKLAGASCSLQLQADAAHLIKLQLMQDLLQLLACNPSCAPNLELMSLLALIGHQPPHTAVNLAALASSFTNHGLQLHSAKNPNPVPDRDFTVSVNGGETAAEELSSPSMAMYENCSRNSSIIPTPPSLLVSANYSPENMSKSTEAVPSDVDGSIEAPNSTPFGGWDDLDNELFWKEIIE</sequence>
<feature type="domain" description="Myb-like" evidence="8">
    <location>
        <begin position="9"/>
        <end position="62"/>
    </location>
</feature>
<dbReference type="SMART" id="SM00717">
    <property type="entry name" value="SANT"/>
    <property type="match status" value="2"/>
</dbReference>
<evidence type="ECO:0000313" key="11">
    <source>
        <dbReference type="Proteomes" id="UP001327560"/>
    </source>
</evidence>
<dbReference type="InterPro" id="IPR017930">
    <property type="entry name" value="Myb_dom"/>
</dbReference>
<evidence type="ECO:0000259" key="9">
    <source>
        <dbReference type="PROSITE" id="PS51294"/>
    </source>
</evidence>
<gene>
    <name evidence="10" type="ORF">Cni_G03675</name>
</gene>
<dbReference type="InterPro" id="IPR001005">
    <property type="entry name" value="SANT/Myb"/>
</dbReference>
<feature type="domain" description="Myb-like" evidence="8">
    <location>
        <begin position="63"/>
        <end position="113"/>
    </location>
</feature>
<dbReference type="FunFam" id="1.10.10.60:FF:000349">
    <property type="entry name" value="Transcription factor MYB39"/>
    <property type="match status" value="1"/>
</dbReference>
<feature type="region of interest" description="Disordered" evidence="7">
    <location>
        <begin position="286"/>
        <end position="309"/>
    </location>
</feature>
<dbReference type="GO" id="GO:0003677">
    <property type="term" value="F:DNA binding"/>
    <property type="evidence" value="ECO:0007669"/>
    <property type="project" value="UniProtKB-KW"/>
</dbReference>
<dbReference type="FunFam" id="1.10.10.60:FF:000015">
    <property type="entry name" value="Transcription factor RAX3"/>
    <property type="match status" value="1"/>
</dbReference>
<dbReference type="PROSITE" id="PS51294">
    <property type="entry name" value="HTH_MYB"/>
    <property type="match status" value="2"/>
</dbReference>
<feature type="domain" description="HTH myb-type" evidence="9">
    <location>
        <begin position="9"/>
        <end position="62"/>
    </location>
</feature>
<keyword evidence="4" id="KW-0238">DNA-binding</keyword>
<keyword evidence="2" id="KW-0677">Repeat</keyword>
<dbReference type="EMBL" id="CP136890">
    <property type="protein sequence ID" value="WOK94970.1"/>
    <property type="molecule type" value="Genomic_DNA"/>
</dbReference>